<proteinExistence type="predicted"/>
<organism evidence="1">
    <name type="scientific">bioreactor metagenome</name>
    <dbReference type="NCBI Taxonomy" id="1076179"/>
    <lineage>
        <taxon>unclassified sequences</taxon>
        <taxon>metagenomes</taxon>
        <taxon>ecological metagenomes</taxon>
    </lineage>
</organism>
<comment type="caution">
    <text evidence="1">The sequence shown here is derived from an EMBL/GenBank/DDBJ whole genome shotgun (WGS) entry which is preliminary data.</text>
</comment>
<accession>A0A645FMJ7</accession>
<name>A0A645FMJ7_9ZZZZ</name>
<sequence>MSEQDRREYLQLVYDREHSLPKAMNVWVTAFDDIVSNANLRLEKQRAEMRALPRIDLDRFVRFEEGGSATLVNFNYKYFLVRNLNTDEKHLTLIPRSGVRIECEPVEIAMENPGLVLLGVVNWEELAQNATFQAMLEDWIFERTQTKKKSRFKRRKDA</sequence>
<dbReference type="EMBL" id="VSSQ01062459">
    <property type="protein sequence ID" value="MPN15638.1"/>
    <property type="molecule type" value="Genomic_DNA"/>
</dbReference>
<evidence type="ECO:0000313" key="1">
    <source>
        <dbReference type="EMBL" id="MPN15638.1"/>
    </source>
</evidence>
<protein>
    <submittedName>
        <fullName evidence="1">Uncharacterized protein</fullName>
    </submittedName>
</protein>
<reference evidence="1" key="1">
    <citation type="submission" date="2019-08" db="EMBL/GenBank/DDBJ databases">
        <authorList>
            <person name="Kucharzyk K."/>
            <person name="Murdoch R.W."/>
            <person name="Higgins S."/>
            <person name="Loffler F."/>
        </authorList>
    </citation>
    <scope>NUCLEOTIDE SEQUENCE</scope>
</reference>
<dbReference type="AlphaFoldDB" id="A0A645FMJ7"/>
<gene>
    <name evidence="1" type="ORF">SDC9_162972</name>
</gene>